<dbReference type="InterPro" id="IPR032708">
    <property type="entry name" value="McjB_C"/>
</dbReference>
<name>A0ABU1PWG2_9PSEU</name>
<dbReference type="Proteomes" id="UP001268819">
    <property type="component" value="Unassembled WGS sequence"/>
</dbReference>
<dbReference type="EMBL" id="JAVDSG010000001">
    <property type="protein sequence ID" value="MDR6594489.1"/>
    <property type="molecule type" value="Genomic_DNA"/>
</dbReference>
<evidence type="ECO:0000313" key="2">
    <source>
        <dbReference type="EMBL" id="MDR6594489.1"/>
    </source>
</evidence>
<reference evidence="2 3" key="1">
    <citation type="submission" date="2023-07" db="EMBL/GenBank/DDBJ databases">
        <title>Sequencing the genomes of 1000 actinobacteria strains.</title>
        <authorList>
            <person name="Klenk H.-P."/>
        </authorList>
    </citation>
    <scope>NUCLEOTIDE SEQUENCE [LARGE SCALE GENOMIC DNA]</scope>
    <source>
        <strain evidence="2 3">DSM 43749</strain>
    </source>
</reference>
<organism evidence="2 3">
    <name type="scientific">Saccharothrix longispora</name>
    <dbReference type="NCBI Taxonomy" id="33920"/>
    <lineage>
        <taxon>Bacteria</taxon>
        <taxon>Bacillati</taxon>
        <taxon>Actinomycetota</taxon>
        <taxon>Actinomycetes</taxon>
        <taxon>Pseudonocardiales</taxon>
        <taxon>Pseudonocardiaceae</taxon>
        <taxon>Saccharothrix</taxon>
    </lineage>
</organism>
<comment type="caution">
    <text evidence="2">The sequence shown here is derived from an EMBL/GenBank/DDBJ whole genome shotgun (WGS) entry which is preliminary data.</text>
</comment>
<feature type="domain" description="Microcin J25-processing protein McjB C-terminal" evidence="1">
    <location>
        <begin position="42"/>
        <end position="152"/>
    </location>
</feature>
<accession>A0ABU1PWG2</accession>
<protein>
    <recommendedName>
        <fullName evidence="1">Microcin J25-processing protein McjB C-terminal domain-containing protein</fullName>
    </recommendedName>
</protein>
<gene>
    <name evidence="2" type="ORF">J2S66_002873</name>
</gene>
<dbReference type="Pfam" id="PF13471">
    <property type="entry name" value="Transglut_core3"/>
    <property type="match status" value="1"/>
</dbReference>
<keyword evidence="3" id="KW-1185">Reference proteome</keyword>
<evidence type="ECO:0000259" key="1">
    <source>
        <dbReference type="Pfam" id="PF13471"/>
    </source>
</evidence>
<proteinExistence type="predicted"/>
<dbReference type="InterPro" id="IPR053521">
    <property type="entry name" value="McjB-like"/>
</dbReference>
<evidence type="ECO:0000313" key="3">
    <source>
        <dbReference type="Proteomes" id="UP001268819"/>
    </source>
</evidence>
<dbReference type="RefSeq" id="WP_310307491.1">
    <property type="nucleotide sequence ID" value="NZ_BAAAXB010000001.1"/>
</dbReference>
<dbReference type="NCBIfam" id="NF033537">
    <property type="entry name" value="lasso_biosyn_B2"/>
    <property type="match status" value="1"/>
</dbReference>
<sequence length="164" mass="17977">MTRVVGSFLAALRAPDLGGDAVSRPIAVTAATPLAWWRRPPMLVAVTVTWWLARQSPAHIQSVLTVLRRGARPATHAQAGKAKNDVLATSVQCNGDGCMQCSLATALLCRLRGRWPTWCTGVRTQPFGAHAWVQVDGRSVAEPHPDDYYRPMHIVPPLRERPAR</sequence>